<evidence type="ECO:0000313" key="1">
    <source>
        <dbReference type="EMBL" id="EEI91347.1"/>
    </source>
</evidence>
<dbReference type="HOGENOM" id="CLU_3258016_0_0_10"/>
<proteinExistence type="predicted"/>
<name>C2G0G7_SPHSI</name>
<evidence type="ECO:0008006" key="3">
    <source>
        <dbReference type="Google" id="ProtNLM"/>
    </source>
</evidence>
<sequence>MKRYFILAVGILFIGSTILSSCSSTQQCAAYSSYPKKKHRTR</sequence>
<comment type="caution">
    <text evidence="1">The sequence shown here is derived from an EMBL/GenBank/DDBJ whole genome shotgun (WGS) entry which is preliminary data.</text>
</comment>
<accession>C2G0G7</accession>
<dbReference type="AlphaFoldDB" id="C2G0G7"/>
<organism evidence="1 2">
    <name type="scientific">Sphingobacterium spiritivorum ATCC 33300</name>
    <dbReference type="NCBI Taxonomy" id="525372"/>
    <lineage>
        <taxon>Bacteria</taxon>
        <taxon>Pseudomonadati</taxon>
        <taxon>Bacteroidota</taxon>
        <taxon>Sphingobacteriia</taxon>
        <taxon>Sphingobacteriales</taxon>
        <taxon>Sphingobacteriaceae</taxon>
        <taxon>Sphingobacterium</taxon>
    </lineage>
</organism>
<gene>
    <name evidence="1" type="ORF">HMPREF0765_3067</name>
</gene>
<reference evidence="1 2" key="1">
    <citation type="submission" date="2009-01" db="EMBL/GenBank/DDBJ databases">
        <authorList>
            <person name="Qin X."/>
            <person name="Bachman B."/>
            <person name="Battles P."/>
            <person name="Bell A."/>
            <person name="Bess C."/>
            <person name="Bickham C."/>
            <person name="Chaboub L."/>
            <person name="Chen D."/>
            <person name="Coyle M."/>
            <person name="Deiros D.R."/>
            <person name="Dinh H."/>
            <person name="Forbes L."/>
            <person name="Fowler G."/>
            <person name="Francisco L."/>
            <person name="Fu Q."/>
            <person name="Gubbala S."/>
            <person name="Hale W."/>
            <person name="Han Y."/>
            <person name="Hemphill L."/>
            <person name="Highlander S.K."/>
            <person name="Hirani K."/>
            <person name="Hogues M."/>
            <person name="Jackson L."/>
            <person name="Jakkamsetti A."/>
            <person name="Javaid M."/>
            <person name="Jiang H."/>
            <person name="Korchina V."/>
            <person name="Kovar C."/>
            <person name="Lara F."/>
            <person name="Lee S."/>
            <person name="Mata R."/>
            <person name="Mathew T."/>
            <person name="Moen C."/>
            <person name="Morales K."/>
            <person name="Munidasa M."/>
            <person name="Nazareth L."/>
            <person name="Ngo R."/>
            <person name="Nguyen L."/>
            <person name="Okwuonu G."/>
            <person name="Ongeri F."/>
            <person name="Patil S."/>
            <person name="Petrosino J."/>
            <person name="Pham C."/>
            <person name="Pham P."/>
            <person name="Pu L.-L."/>
            <person name="Puazo M."/>
            <person name="Raj R."/>
            <person name="Reid J."/>
            <person name="Rouhana J."/>
            <person name="Saada N."/>
            <person name="Shang Y."/>
            <person name="Simmons D."/>
            <person name="Thornton R."/>
            <person name="Warren J."/>
            <person name="Weissenberger G."/>
            <person name="Zhang J."/>
            <person name="Zhang L."/>
            <person name="Zhou C."/>
            <person name="Zhu D."/>
            <person name="Muzny D."/>
            <person name="Worley K."/>
            <person name="Gibbs R."/>
        </authorList>
    </citation>
    <scope>NUCLEOTIDE SEQUENCE [LARGE SCALE GENOMIC DNA]</scope>
    <source>
        <strain evidence="1 2">ATCC 33300</strain>
    </source>
</reference>
<dbReference type="Proteomes" id="UP000006241">
    <property type="component" value="Unassembled WGS sequence"/>
</dbReference>
<dbReference type="EMBL" id="ACHB01000070">
    <property type="protein sequence ID" value="EEI91347.1"/>
    <property type="molecule type" value="Genomic_DNA"/>
</dbReference>
<evidence type="ECO:0000313" key="2">
    <source>
        <dbReference type="Proteomes" id="UP000006241"/>
    </source>
</evidence>
<dbReference type="PROSITE" id="PS51257">
    <property type="entry name" value="PROKAR_LIPOPROTEIN"/>
    <property type="match status" value="1"/>
</dbReference>
<protein>
    <recommendedName>
        <fullName evidence="3">Lipoprotein</fullName>
    </recommendedName>
</protein>